<evidence type="ECO:0000256" key="3">
    <source>
        <dbReference type="ARBA" id="ARBA00022452"/>
    </source>
</evidence>
<dbReference type="InterPro" id="IPR037066">
    <property type="entry name" value="Plug_dom_sf"/>
</dbReference>
<evidence type="ECO:0000256" key="2">
    <source>
        <dbReference type="ARBA" id="ARBA00022448"/>
    </source>
</evidence>
<comment type="caution">
    <text evidence="14">The sequence shown here is derived from an EMBL/GenBank/DDBJ whole genome shotgun (WGS) entry which is preliminary data.</text>
</comment>
<keyword evidence="9 10" id="KW-0998">Cell outer membrane</keyword>
<keyword evidence="5" id="KW-0732">Signal</keyword>
<dbReference type="Pfam" id="PF07715">
    <property type="entry name" value="Plug"/>
    <property type="match status" value="1"/>
</dbReference>
<evidence type="ECO:0000256" key="5">
    <source>
        <dbReference type="ARBA" id="ARBA00022729"/>
    </source>
</evidence>
<dbReference type="InterPro" id="IPR012910">
    <property type="entry name" value="Plug_dom"/>
</dbReference>
<dbReference type="InterPro" id="IPR023997">
    <property type="entry name" value="TonB-dep_OMP_SusC/RagA_CS"/>
</dbReference>
<feature type="domain" description="TonB-dependent receptor plug" evidence="13">
    <location>
        <begin position="107"/>
        <end position="244"/>
    </location>
</feature>
<dbReference type="InterPro" id="IPR008969">
    <property type="entry name" value="CarboxyPept-like_regulatory"/>
</dbReference>
<evidence type="ECO:0000256" key="9">
    <source>
        <dbReference type="ARBA" id="ARBA00023237"/>
    </source>
</evidence>
<keyword evidence="7 10" id="KW-0472">Membrane</keyword>
<comment type="similarity">
    <text evidence="10 11">Belongs to the TonB-dependent receptor family.</text>
</comment>
<dbReference type="Gene3D" id="2.60.40.1120">
    <property type="entry name" value="Carboxypeptidase-like, regulatory domain"/>
    <property type="match status" value="1"/>
</dbReference>
<dbReference type="InterPro" id="IPR023996">
    <property type="entry name" value="TonB-dep_OMP_SusC/RagA"/>
</dbReference>
<evidence type="ECO:0000259" key="12">
    <source>
        <dbReference type="Pfam" id="PF00593"/>
    </source>
</evidence>
<evidence type="ECO:0000256" key="7">
    <source>
        <dbReference type="ARBA" id="ARBA00023136"/>
    </source>
</evidence>
<dbReference type="PANTHER" id="PTHR30069">
    <property type="entry name" value="TONB-DEPENDENT OUTER MEMBRANE RECEPTOR"/>
    <property type="match status" value="1"/>
</dbReference>
<evidence type="ECO:0000256" key="10">
    <source>
        <dbReference type="PROSITE-ProRule" id="PRU01360"/>
    </source>
</evidence>
<evidence type="ECO:0000256" key="4">
    <source>
        <dbReference type="ARBA" id="ARBA00022692"/>
    </source>
</evidence>
<protein>
    <submittedName>
        <fullName evidence="14">SusC/RagA family TonB-linked outer membrane protein</fullName>
    </submittedName>
</protein>
<keyword evidence="3 10" id="KW-1134">Transmembrane beta strand</keyword>
<sequence length="1000" mass="111102">MLHSQNSRTISGIVLDDATRLPLPGATILVQGTAKGASTDIDGKFNYTITSSKSVNEMVLTVSYLGFKTQRVTVGDRSYFEILLQEDAESLGEVVVTSSYGTKKIKQEVVGSVAKIKPSEIISEQPAVTFDDLLEGQIAGVFIDTNNRLGEETSINIRGQGSLTPLGQNIVGTSTQPLIIVDGIILSEELGIDGSNFFDAGTGNISENILNPLARVGIQDIESFNVLKDAAAVGLYGADAANGVIIITTKSGKQGKPSFSFGIQSGFSTAINEYKYLDGFQYQNILNQYNINNGNFESVTEWNGVNTDWFDLLNETGTFNRINFGVNGGSERWRYRANATYQINNEAQVNNDFKKLNTSFALDYNHNKLSASLRFSPSIAEKNDPNTLYNFAVAPNIPLFDDNGELTAIPTFGNPVAVANQNIRESKTLAFLTSLNLNYSILPNLKFTTLFGMDLSFKDEDRFFSGLNGSGQLNGDGFDRPLDQFQGQLGRRIQRERNTNRWNWSANLFYDTVFDKKHTFDALVGIETRRDFSDQSFAKGDDFINFATPQPISEAFEQDYEEDSIENTGRSLFSQLNYNYKKLYFLLVNARIDQSSAFGSDRNTALNAGIGASWNISSEEFFDPNGFSFVDFLRLRISYGSTGNSRIGSYRARGLYILGFNGYNGSPIYGNPSSAPNPNLGWERNNKFNLGVDFNIFGKYKMTVDYFRDNIQDIITSRDVISESGFTSAQINGASMINQGVEFSIQADWINTDTFKWNTSFNISRITNEITSLSGLGSEFSAAERARSRQVGFSNSTIWGFQFVGIDPATGRELYNVGGDIYDASYVRQNFTNNDWEPLGDSQPEFFGGLRNSISYKGFDLNVILSFTAGQETLLDRDVLDNYNILVNRNLGVNIWQQAWQEQGDIAIYPAISRTTPIVSNSSKYVFDESHIKLKSINLSYNLDTKALKLPLKNLSVFANASNIGYWFFNEGSNFGNSIAELRSIYPEMMTISFGLNTNF</sequence>
<dbReference type="Proteomes" id="UP001595812">
    <property type="component" value="Unassembled WGS sequence"/>
</dbReference>
<evidence type="ECO:0000256" key="6">
    <source>
        <dbReference type="ARBA" id="ARBA00023077"/>
    </source>
</evidence>
<dbReference type="EMBL" id="JBHSAT010000004">
    <property type="protein sequence ID" value="MFC3877483.1"/>
    <property type="molecule type" value="Genomic_DNA"/>
</dbReference>
<dbReference type="InterPro" id="IPR000531">
    <property type="entry name" value="Beta-barrel_TonB"/>
</dbReference>
<dbReference type="SUPFAM" id="SSF56935">
    <property type="entry name" value="Porins"/>
    <property type="match status" value="1"/>
</dbReference>
<evidence type="ECO:0000259" key="13">
    <source>
        <dbReference type="Pfam" id="PF07715"/>
    </source>
</evidence>
<dbReference type="SUPFAM" id="SSF49464">
    <property type="entry name" value="Carboxypeptidase regulatory domain-like"/>
    <property type="match status" value="1"/>
</dbReference>
<keyword evidence="8" id="KW-0675">Receptor</keyword>
<evidence type="ECO:0000256" key="1">
    <source>
        <dbReference type="ARBA" id="ARBA00004571"/>
    </source>
</evidence>
<dbReference type="Pfam" id="PF13715">
    <property type="entry name" value="CarbopepD_reg_2"/>
    <property type="match status" value="1"/>
</dbReference>
<gene>
    <name evidence="14" type="ORF">ACFOSX_09590</name>
</gene>
<dbReference type="Gene3D" id="2.40.170.20">
    <property type="entry name" value="TonB-dependent receptor, beta-barrel domain"/>
    <property type="match status" value="1"/>
</dbReference>
<dbReference type="NCBIfam" id="TIGR04057">
    <property type="entry name" value="SusC_RagA_signa"/>
    <property type="match status" value="1"/>
</dbReference>
<dbReference type="PROSITE" id="PS52016">
    <property type="entry name" value="TONB_DEPENDENT_REC_3"/>
    <property type="match status" value="1"/>
</dbReference>
<keyword evidence="4 10" id="KW-0812">Transmembrane</keyword>
<dbReference type="Pfam" id="PF00593">
    <property type="entry name" value="TonB_dep_Rec_b-barrel"/>
    <property type="match status" value="1"/>
</dbReference>
<name>A0ABV8AHF0_9FLAO</name>
<accession>A0ABV8AHF0</accession>
<evidence type="ECO:0000256" key="11">
    <source>
        <dbReference type="RuleBase" id="RU003357"/>
    </source>
</evidence>
<organism evidence="14 15">
    <name type="scientific">Winogradskyella maritima</name>
    <dbReference type="NCBI Taxonomy" id="1517766"/>
    <lineage>
        <taxon>Bacteria</taxon>
        <taxon>Pseudomonadati</taxon>
        <taxon>Bacteroidota</taxon>
        <taxon>Flavobacteriia</taxon>
        <taxon>Flavobacteriales</taxon>
        <taxon>Flavobacteriaceae</taxon>
        <taxon>Winogradskyella</taxon>
    </lineage>
</organism>
<dbReference type="InterPro" id="IPR039426">
    <property type="entry name" value="TonB-dep_rcpt-like"/>
</dbReference>
<evidence type="ECO:0000256" key="8">
    <source>
        <dbReference type="ARBA" id="ARBA00023170"/>
    </source>
</evidence>
<feature type="domain" description="TonB-dependent receptor-like beta-barrel" evidence="12">
    <location>
        <begin position="407"/>
        <end position="850"/>
    </location>
</feature>
<reference evidence="15" key="1">
    <citation type="journal article" date="2019" name="Int. J. Syst. Evol. Microbiol.">
        <title>The Global Catalogue of Microorganisms (GCM) 10K type strain sequencing project: providing services to taxonomists for standard genome sequencing and annotation.</title>
        <authorList>
            <consortium name="The Broad Institute Genomics Platform"/>
            <consortium name="The Broad Institute Genome Sequencing Center for Infectious Disease"/>
            <person name="Wu L."/>
            <person name="Ma J."/>
        </authorList>
    </citation>
    <scope>NUCLEOTIDE SEQUENCE [LARGE SCALE GENOMIC DNA]</scope>
    <source>
        <strain evidence="15">CECT 8979</strain>
    </source>
</reference>
<evidence type="ECO:0000313" key="14">
    <source>
        <dbReference type="EMBL" id="MFC3877483.1"/>
    </source>
</evidence>
<comment type="subcellular location">
    <subcellularLocation>
        <location evidence="1 10">Cell outer membrane</location>
        <topology evidence="1 10">Multi-pass membrane protein</topology>
    </subcellularLocation>
</comment>
<proteinExistence type="inferred from homology"/>
<dbReference type="Gene3D" id="2.170.130.10">
    <property type="entry name" value="TonB-dependent receptor, plug domain"/>
    <property type="match status" value="1"/>
</dbReference>
<dbReference type="PANTHER" id="PTHR30069:SF29">
    <property type="entry name" value="HEMOGLOBIN AND HEMOGLOBIN-HAPTOGLOBIN-BINDING PROTEIN 1-RELATED"/>
    <property type="match status" value="1"/>
</dbReference>
<dbReference type="InterPro" id="IPR036942">
    <property type="entry name" value="Beta-barrel_TonB_sf"/>
</dbReference>
<evidence type="ECO:0000313" key="15">
    <source>
        <dbReference type="Proteomes" id="UP001595812"/>
    </source>
</evidence>
<keyword evidence="15" id="KW-1185">Reference proteome</keyword>
<dbReference type="NCBIfam" id="TIGR04056">
    <property type="entry name" value="OMP_RagA_SusC"/>
    <property type="match status" value="1"/>
</dbReference>
<keyword evidence="2 10" id="KW-0813">Transport</keyword>
<keyword evidence="6 11" id="KW-0798">TonB box</keyword>